<reference evidence="1" key="1">
    <citation type="submission" date="2019-08" db="EMBL/GenBank/DDBJ databases">
        <title>The genome of the North American firefly Photinus pyralis.</title>
        <authorList>
            <consortium name="Photinus pyralis genome working group"/>
            <person name="Fallon T.R."/>
            <person name="Sander Lower S.E."/>
            <person name="Weng J.-K."/>
        </authorList>
    </citation>
    <scope>NUCLEOTIDE SEQUENCE</scope>
    <source>
        <strain evidence="1">TRF0915ILg1</strain>
        <tissue evidence="1">Whole body</tissue>
    </source>
</reference>
<keyword evidence="2" id="KW-1185">Reference proteome</keyword>
<dbReference type="Proteomes" id="UP000801492">
    <property type="component" value="Unassembled WGS sequence"/>
</dbReference>
<proteinExistence type="predicted"/>
<feature type="non-terminal residue" evidence="1">
    <location>
        <position position="1"/>
    </location>
</feature>
<organism evidence="1 2">
    <name type="scientific">Ignelater luminosus</name>
    <name type="common">Cucubano</name>
    <name type="synonym">Pyrophorus luminosus</name>
    <dbReference type="NCBI Taxonomy" id="2038154"/>
    <lineage>
        <taxon>Eukaryota</taxon>
        <taxon>Metazoa</taxon>
        <taxon>Ecdysozoa</taxon>
        <taxon>Arthropoda</taxon>
        <taxon>Hexapoda</taxon>
        <taxon>Insecta</taxon>
        <taxon>Pterygota</taxon>
        <taxon>Neoptera</taxon>
        <taxon>Endopterygota</taxon>
        <taxon>Coleoptera</taxon>
        <taxon>Polyphaga</taxon>
        <taxon>Elateriformia</taxon>
        <taxon>Elateroidea</taxon>
        <taxon>Elateridae</taxon>
        <taxon>Agrypninae</taxon>
        <taxon>Pyrophorini</taxon>
        <taxon>Ignelater</taxon>
    </lineage>
</organism>
<name>A0A8K0CGU1_IGNLU</name>
<evidence type="ECO:0000313" key="2">
    <source>
        <dbReference type="Proteomes" id="UP000801492"/>
    </source>
</evidence>
<sequence length="161" mass="18043">YVNEFYQAFSLVPQFQVVLNGPLVCAEILAALEEAWGLFTIMNFGNFNNDVSDIVRCLEALCGFVQVLAKVVVLVYYNCNFITLLENTKLFWDTSGCDERFQEEMYSIRSLTTPLLLIIQNSQAAVIIKAGDLITINAETVMKVLRVAWSGCSLARGIKQN</sequence>
<evidence type="ECO:0000313" key="1">
    <source>
        <dbReference type="EMBL" id="KAF2887093.1"/>
    </source>
</evidence>
<dbReference type="EMBL" id="VTPC01085190">
    <property type="protein sequence ID" value="KAF2887093.1"/>
    <property type="molecule type" value="Genomic_DNA"/>
</dbReference>
<comment type="caution">
    <text evidence="1">The sequence shown here is derived from an EMBL/GenBank/DDBJ whole genome shotgun (WGS) entry which is preliminary data.</text>
</comment>
<protein>
    <submittedName>
        <fullName evidence="1">Uncharacterized protein</fullName>
    </submittedName>
</protein>
<accession>A0A8K0CGU1</accession>
<dbReference type="AlphaFoldDB" id="A0A8K0CGU1"/>
<gene>
    <name evidence="1" type="ORF">ILUMI_19080</name>
</gene>